<name>A0A1F5FB00_9BACT</name>
<dbReference type="Gene3D" id="2.120.10.30">
    <property type="entry name" value="TolB, C-terminal domain"/>
    <property type="match status" value="2"/>
</dbReference>
<organism evidence="4 5">
    <name type="scientific">Candidatus Coatesbacteria bacterium RBG_13_66_14</name>
    <dbReference type="NCBI Taxonomy" id="1817816"/>
    <lineage>
        <taxon>Bacteria</taxon>
        <taxon>Candidatus Coatesiibacteriota</taxon>
    </lineage>
</organism>
<feature type="chain" id="PRO_5009518575" description="SMP-30/Gluconolactonase/LRE-like region domain-containing protein" evidence="3">
    <location>
        <begin position="22"/>
        <end position="392"/>
    </location>
</feature>
<dbReference type="AlphaFoldDB" id="A0A1F5FB00"/>
<dbReference type="Proteomes" id="UP000177187">
    <property type="component" value="Unassembled WGS sequence"/>
</dbReference>
<evidence type="ECO:0000256" key="1">
    <source>
        <dbReference type="ARBA" id="ARBA00022737"/>
    </source>
</evidence>
<dbReference type="CDD" id="cd05819">
    <property type="entry name" value="NHL"/>
    <property type="match status" value="1"/>
</dbReference>
<evidence type="ECO:0008006" key="6">
    <source>
        <dbReference type="Google" id="ProtNLM"/>
    </source>
</evidence>
<keyword evidence="1" id="KW-0677">Repeat</keyword>
<dbReference type="GO" id="GO:0008270">
    <property type="term" value="F:zinc ion binding"/>
    <property type="evidence" value="ECO:0007669"/>
    <property type="project" value="UniProtKB-KW"/>
</dbReference>
<comment type="caution">
    <text evidence="4">The sequence shown here is derived from an EMBL/GenBank/DDBJ whole genome shotgun (WGS) entry which is preliminary data.</text>
</comment>
<dbReference type="InterPro" id="IPR011042">
    <property type="entry name" value="6-blade_b-propeller_TolB-like"/>
</dbReference>
<reference evidence="4 5" key="1">
    <citation type="journal article" date="2016" name="Nat. Commun.">
        <title>Thousands of microbial genomes shed light on interconnected biogeochemical processes in an aquifer system.</title>
        <authorList>
            <person name="Anantharaman K."/>
            <person name="Brown C.T."/>
            <person name="Hug L.A."/>
            <person name="Sharon I."/>
            <person name="Castelle C.J."/>
            <person name="Probst A.J."/>
            <person name="Thomas B.C."/>
            <person name="Singh A."/>
            <person name="Wilkins M.J."/>
            <person name="Karaoz U."/>
            <person name="Brodie E.L."/>
            <person name="Williams K.H."/>
            <person name="Hubbard S.S."/>
            <person name="Banfield J.F."/>
        </authorList>
    </citation>
    <scope>NUCLEOTIDE SEQUENCE [LARGE SCALE GENOMIC DNA]</scope>
</reference>
<dbReference type="InterPro" id="IPR050952">
    <property type="entry name" value="TRIM-NHL_E3_ligases"/>
</dbReference>
<dbReference type="PROSITE" id="PS51125">
    <property type="entry name" value="NHL"/>
    <property type="match status" value="2"/>
</dbReference>
<evidence type="ECO:0000313" key="4">
    <source>
        <dbReference type="EMBL" id="OGD76798.1"/>
    </source>
</evidence>
<dbReference type="PANTHER" id="PTHR24104">
    <property type="entry name" value="E3 UBIQUITIN-PROTEIN LIGASE NHLRC1-RELATED"/>
    <property type="match status" value="1"/>
</dbReference>
<sequence>MVRKRDSLVALVAAGAFLAIAGCEEPVYPVPTESYSSIGGFEITRVGDPDPGPYSVGDAEGDPDWGFWFPYSIAVDSEGDLLVTNIRGGYLERFIPDPDGGAVWDAYWIWPRGRQEATYQLFIESYPDSTYPQGVVLVSESQSEMGLVFELGRQVHKLALPDPILDDSDDRLPRNAKITQADILTGYPTTFQPGPVVYYPPDRIVYTDVELSYLFHIEGDSVTAEGGGEGDQEGKFYRPLGICVTPDETIVVSDTYNHRLQKFTLEPAPTDPEDPDYDPLYFYPFIFRYQGTIGEFGFNNGQLSSPFGMDTDAEGNIYVCDTRNARVQKFSQDGELLAVIYGSGYWRLRCPLDLAVTEEGDLWVVDAFIWYESWEDEYVPEDQARIILFRQD</sequence>
<dbReference type="InterPro" id="IPR001258">
    <property type="entry name" value="NHL_repeat"/>
</dbReference>
<accession>A0A1F5FB00</accession>
<evidence type="ECO:0000313" key="5">
    <source>
        <dbReference type="Proteomes" id="UP000177187"/>
    </source>
</evidence>
<feature type="repeat" description="NHL" evidence="2">
    <location>
        <begin position="227"/>
        <end position="266"/>
    </location>
</feature>
<evidence type="ECO:0000256" key="3">
    <source>
        <dbReference type="SAM" id="SignalP"/>
    </source>
</evidence>
<dbReference type="Pfam" id="PF01436">
    <property type="entry name" value="NHL"/>
    <property type="match status" value="2"/>
</dbReference>
<protein>
    <recommendedName>
        <fullName evidence="6">SMP-30/Gluconolactonase/LRE-like region domain-containing protein</fullName>
    </recommendedName>
</protein>
<dbReference type="SUPFAM" id="SSF101898">
    <property type="entry name" value="NHL repeat"/>
    <property type="match status" value="1"/>
</dbReference>
<dbReference type="PROSITE" id="PS51257">
    <property type="entry name" value="PROKAR_LIPOPROTEIN"/>
    <property type="match status" value="1"/>
</dbReference>
<proteinExistence type="predicted"/>
<gene>
    <name evidence="4" type="ORF">A2Y64_07760</name>
</gene>
<keyword evidence="3" id="KW-0732">Signal</keyword>
<dbReference type="EMBL" id="MFAF01000064">
    <property type="protein sequence ID" value="OGD76798.1"/>
    <property type="molecule type" value="Genomic_DNA"/>
</dbReference>
<feature type="signal peptide" evidence="3">
    <location>
        <begin position="1"/>
        <end position="21"/>
    </location>
</feature>
<feature type="repeat" description="NHL" evidence="2">
    <location>
        <begin position="290"/>
        <end position="333"/>
    </location>
</feature>
<dbReference type="PANTHER" id="PTHR24104:SF25">
    <property type="entry name" value="PROTEIN LIN-41"/>
    <property type="match status" value="1"/>
</dbReference>
<dbReference type="STRING" id="1817816.A2Y64_07760"/>
<evidence type="ECO:0000256" key="2">
    <source>
        <dbReference type="PROSITE-ProRule" id="PRU00504"/>
    </source>
</evidence>